<keyword evidence="3" id="KW-1185">Reference proteome</keyword>
<protein>
    <recommendedName>
        <fullName evidence="1">CDT1 Geminin-binding domain-containing protein</fullName>
    </recommendedName>
</protein>
<sequence>MTPSFAKISHTIESLTDRRFTLGHLAQLKFLLPEAIVTKKVMMFDERTSCMKPDLHVTVNYDVVEYDAKSPTEGGRSMVLRKLFRARL</sequence>
<evidence type="ECO:0000313" key="3">
    <source>
        <dbReference type="Proteomes" id="UP001341840"/>
    </source>
</evidence>
<accession>A0ABU6T1C7</accession>
<dbReference type="PANTHER" id="PTHR28637:SF1">
    <property type="entry name" value="DNA REPLICATION FACTOR CDT1"/>
    <property type="match status" value="1"/>
</dbReference>
<dbReference type="EMBL" id="JASCZI010070794">
    <property type="protein sequence ID" value="MED6142501.1"/>
    <property type="molecule type" value="Genomic_DNA"/>
</dbReference>
<name>A0ABU6T1C7_9FABA</name>
<dbReference type="InterPro" id="IPR014939">
    <property type="entry name" value="CDT1_Gemini-bd-like"/>
</dbReference>
<evidence type="ECO:0000313" key="2">
    <source>
        <dbReference type="EMBL" id="MED6142501.1"/>
    </source>
</evidence>
<comment type="caution">
    <text evidence="2">The sequence shown here is derived from an EMBL/GenBank/DDBJ whole genome shotgun (WGS) entry which is preliminary data.</text>
</comment>
<reference evidence="2 3" key="1">
    <citation type="journal article" date="2023" name="Plants (Basel)">
        <title>Bridging the Gap: Combining Genomics and Transcriptomics Approaches to Understand Stylosanthes scabra, an Orphan Legume from the Brazilian Caatinga.</title>
        <authorList>
            <person name="Ferreira-Neto J.R.C."/>
            <person name="da Silva M.D."/>
            <person name="Binneck E."/>
            <person name="de Melo N.F."/>
            <person name="da Silva R.H."/>
            <person name="de Melo A.L.T.M."/>
            <person name="Pandolfi V."/>
            <person name="Bustamante F.O."/>
            <person name="Brasileiro-Vidal A.C."/>
            <person name="Benko-Iseppon A.M."/>
        </authorList>
    </citation>
    <scope>NUCLEOTIDE SEQUENCE [LARGE SCALE GENOMIC DNA]</scope>
    <source>
        <tissue evidence="2">Leaves</tissue>
    </source>
</reference>
<proteinExistence type="predicted"/>
<dbReference type="Pfam" id="PF08839">
    <property type="entry name" value="CDT1"/>
    <property type="match status" value="1"/>
</dbReference>
<evidence type="ECO:0000259" key="1">
    <source>
        <dbReference type="Pfam" id="PF08839"/>
    </source>
</evidence>
<feature type="non-terminal residue" evidence="2">
    <location>
        <position position="88"/>
    </location>
</feature>
<gene>
    <name evidence="2" type="ORF">PIB30_114368</name>
</gene>
<dbReference type="SUPFAM" id="SSF46785">
    <property type="entry name" value="Winged helix' DNA-binding domain"/>
    <property type="match status" value="1"/>
</dbReference>
<feature type="domain" description="CDT1 Geminin-binding" evidence="1">
    <location>
        <begin position="4"/>
        <end position="49"/>
    </location>
</feature>
<dbReference type="InterPro" id="IPR036390">
    <property type="entry name" value="WH_DNA-bd_sf"/>
</dbReference>
<organism evidence="2 3">
    <name type="scientific">Stylosanthes scabra</name>
    <dbReference type="NCBI Taxonomy" id="79078"/>
    <lineage>
        <taxon>Eukaryota</taxon>
        <taxon>Viridiplantae</taxon>
        <taxon>Streptophyta</taxon>
        <taxon>Embryophyta</taxon>
        <taxon>Tracheophyta</taxon>
        <taxon>Spermatophyta</taxon>
        <taxon>Magnoliopsida</taxon>
        <taxon>eudicotyledons</taxon>
        <taxon>Gunneridae</taxon>
        <taxon>Pentapetalae</taxon>
        <taxon>rosids</taxon>
        <taxon>fabids</taxon>
        <taxon>Fabales</taxon>
        <taxon>Fabaceae</taxon>
        <taxon>Papilionoideae</taxon>
        <taxon>50 kb inversion clade</taxon>
        <taxon>dalbergioids sensu lato</taxon>
        <taxon>Dalbergieae</taxon>
        <taxon>Pterocarpus clade</taxon>
        <taxon>Stylosanthes</taxon>
    </lineage>
</organism>
<dbReference type="Proteomes" id="UP001341840">
    <property type="component" value="Unassembled WGS sequence"/>
</dbReference>
<dbReference type="InterPro" id="IPR045173">
    <property type="entry name" value="Cdt1"/>
</dbReference>
<dbReference type="PANTHER" id="PTHR28637">
    <property type="entry name" value="DNA REPLICATION FACTOR CDT1"/>
    <property type="match status" value="1"/>
</dbReference>